<proteinExistence type="predicted"/>
<sequence>MNIDQLFRNVYNNKFLNRNIQYFIKLNRVTRKYDDLCGVNFMIQNKYWCLLKDKLKRKEYLAITPHQKNIIFSIPDFDLFLMVFNRFKHYYPVAYPPLLQEATKKDNLEILVYLHKLGYKGTMNVCLDDAIRNKNSAMVRYLLEKFDYCLVAENKFFGMILNFATEINDLEMVKYMLKNKQQHMTFDKLEVALQVACANGSLEIFQLLYSTRGNMTPFLYWFTTTICHFEMFMYLLHTFKSSIKQEWYIEIAKTCKYKSHEIVLYLLQHELIDQDTWNTVKTTIALDAFKNNDMQVYQQFKDSDSRLKTLYLSSVKGATDSLERVKELLSMGLMVDIYSVSMASKNPNSPEILEYLWRQEFCSTFSLNLFVSKIGGVVKCNQYLLLQFLIKNQYDLSKEQWWWCDMAKVDRNLPFIQLFLSKYPPDDQMRVAHLSNGLSEAATFNSINTFKYLYDLLLLESDQSPQLYSEAYKKAVANSNIDIIEHFIQKNTPHDNCVLGYSRSVEIAELLIKSQTHTINEQTIPTIVGDSNDLHVLKYLMELFPKSNQDLVWSINLAIRRSVSAGKFEHFKYLLAHSNNIHDQSILKTIGTFGNLQMLDYYVQYRNSKEPKPSIDFYPCFCQTIQVGHLELMKYIIDKQGIEMVVNDNLIYKIALTGHSYLIEYLKEPLSKCNINFLYSLKLSKTMYVSGGQEEYNHYLQVVSDDIISKCLSNASSGNKKGFFSFFGK</sequence>
<dbReference type="Gene3D" id="1.25.40.20">
    <property type="entry name" value="Ankyrin repeat-containing domain"/>
    <property type="match status" value="1"/>
</dbReference>
<evidence type="ECO:0000313" key="2">
    <source>
        <dbReference type="Proteomes" id="UP000695562"/>
    </source>
</evidence>
<name>A0A8J4V0J0_9MYCE</name>
<protein>
    <recommendedName>
        <fullName evidence="3">Ankyrin repeat-containing protein</fullName>
    </recommendedName>
</protein>
<dbReference type="Proteomes" id="UP000695562">
    <property type="component" value="Unassembled WGS sequence"/>
</dbReference>
<keyword evidence="2" id="KW-1185">Reference proteome</keyword>
<dbReference type="SUPFAM" id="SSF48403">
    <property type="entry name" value="Ankyrin repeat"/>
    <property type="match status" value="1"/>
</dbReference>
<dbReference type="AlphaFoldDB" id="A0A8J4V0J0"/>
<comment type="caution">
    <text evidence="1">The sequence shown here is derived from an EMBL/GenBank/DDBJ whole genome shotgun (WGS) entry which is preliminary data.</text>
</comment>
<organism evidence="1 2">
    <name type="scientific">Polysphondylium violaceum</name>
    <dbReference type="NCBI Taxonomy" id="133409"/>
    <lineage>
        <taxon>Eukaryota</taxon>
        <taxon>Amoebozoa</taxon>
        <taxon>Evosea</taxon>
        <taxon>Eumycetozoa</taxon>
        <taxon>Dictyostelia</taxon>
        <taxon>Dictyosteliales</taxon>
        <taxon>Dictyosteliaceae</taxon>
        <taxon>Polysphondylium</taxon>
    </lineage>
</organism>
<dbReference type="EMBL" id="AJWJ01000144">
    <property type="protein sequence ID" value="KAF2074503.1"/>
    <property type="molecule type" value="Genomic_DNA"/>
</dbReference>
<dbReference type="PANTHER" id="PTHR46586:SF3">
    <property type="entry name" value="ANKYRIN REPEAT-CONTAINING PROTEIN"/>
    <property type="match status" value="1"/>
</dbReference>
<dbReference type="InterPro" id="IPR052050">
    <property type="entry name" value="SecEffector_AnkRepeat"/>
</dbReference>
<dbReference type="OrthoDB" id="60283at2759"/>
<reference evidence="1" key="1">
    <citation type="submission" date="2020-01" db="EMBL/GenBank/DDBJ databases">
        <title>Development of genomics and gene disruption for Polysphondylium violaceum indicates a role for the polyketide synthase stlB in stalk morphogenesis.</title>
        <authorList>
            <person name="Narita B."/>
            <person name="Kawabe Y."/>
            <person name="Kin K."/>
            <person name="Saito T."/>
            <person name="Gibbs R."/>
            <person name="Kuspa A."/>
            <person name="Muzny D."/>
            <person name="Queller D."/>
            <person name="Richards S."/>
            <person name="Strassman J."/>
            <person name="Sucgang R."/>
            <person name="Worley K."/>
            <person name="Schaap P."/>
        </authorList>
    </citation>
    <scope>NUCLEOTIDE SEQUENCE</scope>
    <source>
        <strain evidence="1">QSvi11</strain>
    </source>
</reference>
<evidence type="ECO:0000313" key="1">
    <source>
        <dbReference type="EMBL" id="KAF2074503.1"/>
    </source>
</evidence>
<dbReference type="PANTHER" id="PTHR46586">
    <property type="entry name" value="ANKYRIN REPEAT-CONTAINING PROTEIN"/>
    <property type="match status" value="1"/>
</dbReference>
<dbReference type="InterPro" id="IPR036770">
    <property type="entry name" value="Ankyrin_rpt-contain_sf"/>
</dbReference>
<evidence type="ECO:0008006" key="3">
    <source>
        <dbReference type="Google" id="ProtNLM"/>
    </source>
</evidence>
<gene>
    <name evidence="1" type="ORF">CYY_004208</name>
</gene>
<accession>A0A8J4V0J0</accession>